<dbReference type="InterPro" id="IPR002575">
    <property type="entry name" value="Aminoglycoside_PTrfase"/>
</dbReference>
<proteinExistence type="predicted"/>
<dbReference type="Pfam" id="PF01636">
    <property type="entry name" value="APH"/>
    <property type="match status" value="1"/>
</dbReference>
<dbReference type="Gene3D" id="3.90.1200.10">
    <property type="match status" value="1"/>
</dbReference>
<dbReference type="RefSeq" id="WP_131758271.1">
    <property type="nucleotide sequence ID" value="NZ_JBHTGP010000013.1"/>
</dbReference>
<name>A0ABW2XQN5_9ACTN</name>
<gene>
    <name evidence="2" type="ORF">ACFQZM_25000</name>
</gene>
<reference evidence="3" key="1">
    <citation type="journal article" date="2019" name="Int. J. Syst. Evol. Microbiol.">
        <title>The Global Catalogue of Microorganisms (GCM) 10K type strain sequencing project: providing services to taxonomists for standard genome sequencing and annotation.</title>
        <authorList>
            <consortium name="The Broad Institute Genomics Platform"/>
            <consortium name="The Broad Institute Genome Sequencing Center for Infectious Disease"/>
            <person name="Wu L."/>
            <person name="Ma J."/>
        </authorList>
    </citation>
    <scope>NUCLEOTIDE SEQUENCE [LARGE SCALE GENOMIC DNA]</scope>
    <source>
        <strain evidence="3">JCM 9371</strain>
    </source>
</reference>
<dbReference type="InterPro" id="IPR011009">
    <property type="entry name" value="Kinase-like_dom_sf"/>
</dbReference>
<keyword evidence="3" id="KW-1185">Reference proteome</keyword>
<dbReference type="Proteomes" id="UP001597063">
    <property type="component" value="Unassembled WGS sequence"/>
</dbReference>
<sequence length="310" mass="34195">MLCPAELRALGGPAGRRDTVYGCASSGSTSITAVTGGSGVQGVISWGAVAVDMEMPLSGGDVTEGVVRVGDTVRRPLRAHSPAVHELLRHLERVGFEAPRVLGVDERGREILSWVPGEAAHRPLPAYAVSDEALRGVGELLRRYHEAVASYEAPTDAPWDREASNLDGAPEIIGHCDVTPENVIFRDGWPAAFIDFDLARPTTRLYDVVTALRHWGPIADPCDRDALLYRADVGRRLRVFCDAYGLDRDKRREVLPAARVRFERSYRAMRARAQWGGGWARIWQGGAGPRILRAQDWLERNWDELDARLA</sequence>
<dbReference type="SUPFAM" id="SSF56112">
    <property type="entry name" value="Protein kinase-like (PK-like)"/>
    <property type="match status" value="1"/>
</dbReference>
<comment type="caution">
    <text evidence="2">The sequence shown here is derived from an EMBL/GenBank/DDBJ whole genome shotgun (WGS) entry which is preliminary data.</text>
</comment>
<protein>
    <submittedName>
        <fullName evidence="2">Phosphotransferase enzyme family protein</fullName>
    </submittedName>
</protein>
<dbReference type="EMBL" id="JBHTGP010000013">
    <property type="protein sequence ID" value="MFD0687778.1"/>
    <property type="molecule type" value="Genomic_DNA"/>
</dbReference>
<evidence type="ECO:0000259" key="1">
    <source>
        <dbReference type="Pfam" id="PF01636"/>
    </source>
</evidence>
<evidence type="ECO:0000313" key="2">
    <source>
        <dbReference type="EMBL" id="MFD0687778.1"/>
    </source>
</evidence>
<feature type="domain" description="Aminoglycoside phosphotransferase" evidence="1">
    <location>
        <begin position="159"/>
        <end position="231"/>
    </location>
</feature>
<accession>A0ABW2XQN5</accession>
<evidence type="ECO:0000313" key="3">
    <source>
        <dbReference type="Proteomes" id="UP001597063"/>
    </source>
</evidence>
<organism evidence="2 3">
    <name type="scientific">Actinomadura fibrosa</name>
    <dbReference type="NCBI Taxonomy" id="111802"/>
    <lineage>
        <taxon>Bacteria</taxon>
        <taxon>Bacillati</taxon>
        <taxon>Actinomycetota</taxon>
        <taxon>Actinomycetes</taxon>
        <taxon>Streptosporangiales</taxon>
        <taxon>Thermomonosporaceae</taxon>
        <taxon>Actinomadura</taxon>
    </lineage>
</organism>